<evidence type="ECO:0000256" key="1">
    <source>
        <dbReference type="SAM" id="MobiDB-lite"/>
    </source>
</evidence>
<evidence type="ECO:0000313" key="2">
    <source>
        <dbReference type="EMBL" id="GGU24947.1"/>
    </source>
</evidence>
<accession>A0A918HTD3</accession>
<feature type="compositionally biased region" description="Low complexity" evidence="1">
    <location>
        <begin position="71"/>
        <end position="84"/>
    </location>
</feature>
<dbReference type="InterPro" id="IPR022062">
    <property type="entry name" value="DUF3618"/>
</dbReference>
<evidence type="ECO:0008006" key="4">
    <source>
        <dbReference type="Google" id="ProtNLM"/>
    </source>
</evidence>
<reference evidence="2" key="1">
    <citation type="journal article" date="2014" name="Int. J. Syst. Evol. Microbiol.">
        <title>Complete genome sequence of Corynebacterium casei LMG S-19264T (=DSM 44701T), isolated from a smear-ripened cheese.</title>
        <authorList>
            <consortium name="US DOE Joint Genome Institute (JGI-PGF)"/>
            <person name="Walter F."/>
            <person name="Albersmeier A."/>
            <person name="Kalinowski J."/>
            <person name="Ruckert C."/>
        </authorList>
    </citation>
    <scope>NUCLEOTIDE SEQUENCE</scope>
    <source>
        <strain evidence="2">JCM 4391</strain>
    </source>
</reference>
<proteinExistence type="predicted"/>
<keyword evidence="3" id="KW-1185">Reference proteome</keyword>
<dbReference type="Gene3D" id="1.10.287.700">
    <property type="entry name" value="Helix hairpin bin"/>
    <property type="match status" value="1"/>
</dbReference>
<dbReference type="PANTHER" id="PTHR47372:SF11">
    <property type="entry name" value="RE19971P"/>
    <property type="match status" value="1"/>
</dbReference>
<feature type="region of interest" description="Disordered" evidence="1">
    <location>
        <begin position="157"/>
        <end position="224"/>
    </location>
</feature>
<name>A0A918HTD3_9ACTN</name>
<dbReference type="AlphaFoldDB" id="A0A918HTD3"/>
<gene>
    <name evidence="2" type="ORF">GCM10010274_09470</name>
</gene>
<sequence>MGATPQELRSDVEYRRAHLARNVDLLADKVTPGRVVRRKAGSARSRLSGVKERVMGTTRDAADSLTQSAHGVAGSAGDTASSAAQTVQETAGQAGEALQQAPGQIKRQTQGSPLAAGLIAFGAGMLTAALLPTTSAEERAGQRLREHSDELLEPVKQQAVQAAQEVKEELREPAAQAVESVKSTAQDAVDTTREQARSAGQDTAEGLRRTGQDTVAEVRDQTGR</sequence>
<evidence type="ECO:0000313" key="3">
    <source>
        <dbReference type="Proteomes" id="UP000636661"/>
    </source>
</evidence>
<dbReference type="Proteomes" id="UP000636661">
    <property type="component" value="Unassembled WGS sequence"/>
</dbReference>
<dbReference type="PANTHER" id="PTHR47372">
    <property type="entry name" value="DAUER UP-REGULATED-RELATED"/>
    <property type="match status" value="1"/>
</dbReference>
<reference evidence="2" key="2">
    <citation type="submission" date="2020-09" db="EMBL/GenBank/DDBJ databases">
        <authorList>
            <person name="Sun Q."/>
            <person name="Ohkuma M."/>
        </authorList>
    </citation>
    <scope>NUCLEOTIDE SEQUENCE</scope>
    <source>
        <strain evidence="2">JCM 4391</strain>
    </source>
</reference>
<comment type="caution">
    <text evidence="2">The sequence shown here is derived from an EMBL/GenBank/DDBJ whole genome shotgun (WGS) entry which is preliminary data.</text>
</comment>
<feature type="compositionally biased region" description="Basic and acidic residues" evidence="1">
    <location>
        <begin position="205"/>
        <end position="224"/>
    </location>
</feature>
<organism evidence="2 3">
    <name type="scientific">Streptomyces lavendofoliae</name>
    <dbReference type="NCBI Taxonomy" id="67314"/>
    <lineage>
        <taxon>Bacteria</taxon>
        <taxon>Bacillati</taxon>
        <taxon>Actinomycetota</taxon>
        <taxon>Actinomycetes</taxon>
        <taxon>Kitasatosporales</taxon>
        <taxon>Streptomycetaceae</taxon>
        <taxon>Streptomyces</taxon>
    </lineage>
</organism>
<feature type="region of interest" description="Disordered" evidence="1">
    <location>
        <begin position="41"/>
        <end position="109"/>
    </location>
</feature>
<dbReference type="EMBL" id="BMTP01000002">
    <property type="protein sequence ID" value="GGU24947.1"/>
    <property type="molecule type" value="Genomic_DNA"/>
</dbReference>
<dbReference type="RefSeq" id="WP_189549301.1">
    <property type="nucleotide sequence ID" value="NZ_BMTP01000002.1"/>
</dbReference>
<protein>
    <recommendedName>
        <fullName evidence="4">DUF3618 domain-containing protein</fullName>
    </recommendedName>
</protein>
<dbReference type="Pfam" id="PF12277">
    <property type="entry name" value="DUF3618"/>
    <property type="match status" value="1"/>
</dbReference>